<dbReference type="EC" id="3.1.26.4" evidence="6 14"/>
<evidence type="ECO:0000256" key="1">
    <source>
        <dbReference type="ARBA" id="ARBA00000077"/>
    </source>
</evidence>
<feature type="binding site" evidence="14 15">
    <location>
        <position position="14"/>
    </location>
    <ligand>
        <name>a divalent metal cation</name>
        <dbReference type="ChEBI" id="CHEBI:60240"/>
    </ligand>
</feature>
<evidence type="ECO:0000256" key="4">
    <source>
        <dbReference type="ARBA" id="ARBA00004496"/>
    </source>
</evidence>
<keyword evidence="13 14" id="KW-0464">Manganese</keyword>
<comment type="caution">
    <text evidence="18">The sequence shown here is derived from an EMBL/GenBank/DDBJ whole genome shotgun (WGS) entry which is preliminary data.</text>
</comment>
<evidence type="ECO:0000256" key="3">
    <source>
        <dbReference type="ARBA" id="ARBA00004065"/>
    </source>
</evidence>
<dbReference type="InterPro" id="IPR036397">
    <property type="entry name" value="RNaseH_sf"/>
</dbReference>
<feature type="binding site" evidence="14 15">
    <location>
        <position position="13"/>
    </location>
    <ligand>
        <name>a divalent metal cation</name>
        <dbReference type="ChEBI" id="CHEBI:60240"/>
    </ligand>
</feature>
<dbReference type="GO" id="GO:0006298">
    <property type="term" value="P:mismatch repair"/>
    <property type="evidence" value="ECO:0007669"/>
    <property type="project" value="TreeGrafter"/>
</dbReference>
<evidence type="ECO:0000256" key="2">
    <source>
        <dbReference type="ARBA" id="ARBA00001946"/>
    </source>
</evidence>
<dbReference type="Proteomes" id="UP000175669">
    <property type="component" value="Unassembled WGS sequence"/>
</dbReference>
<dbReference type="CDD" id="cd07182">
    <property type="entry name" value="RNase_HII_bacteria_HII_like"/>
    <property type="match status" value="1"/>
</dbReference>
<proteinExistence type="inferred from homology"/>
<feature type="domain" description="RNase H type-2" evidence="17">
    <location>
        <begin position="7"/>
        <end position="196"/>
    </location>
</feature>
<comment type="cofactor">
    <cofactor evidence="2">
        <name>Mg(2+)</name>
        <dbReference type="ChEBI" id="CHEBI:18420"/>
    </cofactor>
</comment>
<dbReference type="EMBL" id="MASR01000001">
    <property type="protein sequence ID" value="OFE13811.1"/>
    <property type="molecule type" value="Genomic_DNA"/>
</dbReference>
<evidence type="ECO:0000256" key="12">
    <source>
        <dbReference type="ARBA" id="ARBA00022801"/>
    </source>
</evidence>
<evidence type="ECO:0000256" key="11">
    <source>
        <dbReference type="ARBA" id="ARBA00022759"/>
    </source>
</evidence>
<dbReference type="HAMAP" id="MF_00052_B">
    <property type="entry name" value="RNase_HII_B"/>
    <property type="match status" value="1"/>
</dbReference>
<dbReference type="GO" id="GO:0032299">
    <property type="term" value="C:ribonuclease H2 complex"/>
    <property type="evidence" value="ECO:0007669"/>
    <property type="project" value="TreeGrafter"/>
</dbReference>
<dbReference type="FunFam" id="3.30.420.10:FF:000006">
    <property type="entry name" value="Ribonuclease HII"/>
    <property type="match status" value="1"/>
</dbReference>
<keyword evidence="8 14" id="KW-0963">Cytoplasm</keyword>
<evidence type="ECO:0000256" key="13">
    <source>
        <dbReference type="ARBA" id="ARBA00023211"/>
    </source>
</evidence>
<evidence type="ECO:0000256" key="10">
    <source>
        <dbReference type="ARBA" id="ARBA00022723"/>
    </source>
</evidence>
<dbReference type="GO" id="GO:0003723">
    <property type="term" value="F:RNA binding"/>
    <property type="evidence" value="ECO:0007669"/>
    <property type="project" value="UniProtKB-UniRule"/>
</dbReference>
<dbReference type="AlphaFoldDB" id="A0A1E8CMX8"/>
<evidence type="ECO:0000313" key="19">
    <source>
        <dbReference type="Proteomes" id="UP000175669"/>
    </source>
</evidence>
<evidence type="ECO:0000256" key="9">
    <source>
        <dbReference type="ARBA" id="ARBA00022722"/>
    </source>
</evidence>
<comment type="similarity">
    <text evidence="5 14 16">Belongs to the RNase HII family.</text>
</comment>
<dbReference type="Pfam" id="PF01351">
    <property type="entry name" value="RNase_HII"/>
    <property type="match status" value="1"/>
</dbReference>
<dbReference type="PROSITE" id="PS51975">
    <property type="entry name" value="RNASE_H_2"/>
    <property type="match status" value="1"/>
</dbReference>
<comment type="cofactor">
    <cofactor evidence="14 15">
        <name>Mn(2+)</name>
        <dbReference type="ChEBI" id="CHEBI:29035"/>
    </cofactor>
    <cofactor evidence="14 15">
        <name>Mg(2+)</name>
        <dbReference type="ChEBI" id="CHEBI:18420"/>
    </cofactor>
    <text evidence="14 15">Manganese or magnesium. Binds 1 divalent metal ion per monomer in the absence of substrate. May bind a second metal ion after substrate binding.</text>
</comment>
<evidence type="ECO:0000256" key="5">
    <source>
        <dbReference type="ARBA" id="ARBA00007383"/>
    </source>
</evidence>
<dbReference type="GO" id="GO:0030145">
    <property type="term" value="F:manganese ion binding"/>
    <property type="evidence" value="ECO:0007669"/>
    <property type="project" value="UniProtKB-UniRule"/>
</dbReference>
<keyword evidence="19" id="KW-1185">Reference proteome</keyword>
<dbReference type="InterPro" id="IPR024567">
    <property type="entry name" value="RNase_HII/HIII_dom"/>
</dbReference>
<dbReference type="InterPro" id="IPR001352">
    <property type="entry name" value="RNase_HII/HIII"/>
</dbReference>
<gene>
    <name evidence="14" type="primary">rnhB</name>
    <name evidence="18" type="ORF">PHACT_00360</name>
</gene>
<evidence type="ECO:0000256" key="6">
    <source>
        <dbReference type="ARBA" id="ARBA00012180"/>
    </source>
</evidence>
<dbReference type="STRING" id="1524254.PHACT_00360"/>
<evidence type="ECO:0000256" key="16">
    <source>
        <dbReference type="RuleBase" id="RU003515"/>
    </source>
</evidence>
<dbReference type="GO" id="GO:0005737">
    <property type="term" value="C:cytoplasm"/>
    <property type="evidence" value="ECO:0007669"/>
    <property type="project" value="UniProtKB-SubCell"/>
</dbReference>
<evidence type="ECO:0000256" key="14">
    <source>
        <dbReference type="HAMAP-Rule" id="MF_00052"/>
    </source>
</evidence>
<protein>
    <recommendedName>
        <fullName evidence="7 14">Ribonuclease HII</fullName>
        <shortName evidence="14">RNase HII</shortName>
        <ecNumber evidence="6 14">3.1.26.4</ecNumber>
    </recommendedName>
</protein>
<keyword evidence="9 14" id="KW-0540">Nuclease</keyword>
<evidence type="ECO:0000256" key="8">
    <source>
        <dbReference type="ARBA" id="ARBA00022490"/>
    </source>
</evidence>
<keyword evidence="11 14" id="KW-0255">Endonuclease</keyword>
<name>A0A1E8CMX8_9GAMM</name>
<dbReference type="GO" id="GO:0004523">
    <property type="term" value="F:RNA-DNA hybrid ribonuclease activity"/>
    <property type="evidence" value="ECO:0007669"/>
    <property type="project" value="UniProtKB-UniRule"/>
</dbReference>
<evidence type="ECO:0000259" key="17">
    <source>
        <dbReference type="PROSITE" id="PS51975"/>
    </source>
</evidence>
<sequence length="199" mass="21505">MVSPDRQLIAGVDEAGRGPLAGAVVAAAVILPAHYELPGLNDSKKLSEARRERLFELIQAQAVSFAIVAVAATEIDRINILQASLQAMKEAVTALATQPDFVYVDGNRCPRWDYRSEALVQGDSRLDCIAAASILAKVSRDRAMVDMELQYPGYGFARHKGYPTSAHMSALQSLGPCPEHRRSFAPVARSLAAQSQEAQ</sequence>
<dbReference type="InterPro" id="IPR012337">
    <property type="entry name" value="RNaseH-like_sf"/>
</dbReference>
<evidence type="ECO:0000256" key="15">
    <source>
        <dbReference type="PROSITE-ProRule" id="PRU01319"/>
    </source>
</evidence>
<comment type="catalytic activity">
    <reaction evidence="1 14 15 16">
        <text>Endonucleolytic cleavage to 5'-phosphomonoester.</text>
        <dbReference type="EC" id="3.1.26.4"/>
    </reaction>
</comment>
<evidence type="ECO:0000313" key="18">
    <source>
        <dbReference type="EMBL" id="OFE13811.1"/>
    </source>
</evidence>
<dbReference type="SUPFAM" id="SSF53098">
    <property type="entry name" value="Ribonuclease H-like"/>
    <property type="match status" value="1"/>
</dbReference>
<accession>A0A1E8CMX8</accession>
<organism evidence="18 19">
    <name type="scientific">Pseudohongiella acticola</name>
    <dbReference type="NCBI Taxonomy" id="1524254"/>
    <lineage>
        <taxon>Bacteria</taxon>
        <taxon>Pseudomonadati</taxon>
        <taxon>Pseudomonadota</taxon>
        <taxon>Gammaproteobacteria</taxon>
        <taxon>Pseudomonadales</taxon>
        <taxon>Pseudohongiellaceae</taxon>
        <taxon>Pseudohongiella</taxon>
    </lineage>
</organism>
<keyword evidence="10 14" id="KW-0479">Metal-binding</keyword>
<dbReference type="NCBIfam" id="NF000596">
    <property type="entry name" value="PRK00015.1-4"/>
    <property type="match status" value="1"/>
</dbReference>
<dbReference type="NCBIfam" id="NF000595">
    <property type="entry name" value="PRK00015.1-3"/>
    <property type="match status" value="1"/>
</dbReference>
<dbReference type="PANTHER" id="PTHR10954">
    <property type="entry name" value="RIBONUCLEASE H2 SUBUNIT A"/>
    <property type="match status" value="1"/>
</dbReference>
<evidence type="ECO:0000256" key="7">
    <source>
        <dbReference type="ARBA" id="ARBA00019179"/>
    </source>
</evidence>
<keyword evidence="12 14" id="KW-0378">Hydrolase</keyword>
<dbReference type="InterPro" id="IPR022898">
    <property type="entry name" value="RNase_HII"/>
</dbReference>
<dbReference type="PANTHER" id="PTHR10954:SF18">
    <property type="entry name" value="RIBONUCLEASE HII"/>
    <property type="match status" value="1"/>
</dbReference>
<dbReference type="GO" id="GO:0043137">
    <property type="term" value="P:DNA replication, removal of RNA primer"/>
    <property type="evidence" value="ECO:0007669"/>
    <property type="project" value="TreeGrafter"/>
</dbReference>
<feature type="binding site" evidence="14 15">
    <location>
        <position position="105"/>
    </location>
    <ligand>
        <name>a divalent metal cation</name>
        <dbReference type="ChEBI" id="CHEBI:60240"/>
    </ligand>
</feature>
<comment type="subcellular location">
    <subcellularLocation>
        <location evidence="4 14">Cytoplasm</location>
    </subcellularLocation>
</comment>
<dbReference type="NCBIfam" id="NF000594">
    <property type="entry name" value="PRK00015.1-1"/>
    <property type="match status" value="1"/>
</dbReference>
<dbReference type="Gene3D" id="3.30.420.10">
    <property type="entry name" value="Ribonuclease H-like superfamily/Ribonuclease H"/>
    <property type="match status" value="1"/>
</dbReference>
<comment type="function">
    <text evidence="3 14 16">Endonuclease that specifically degrades the RNA of RNA-DNA hybrids.</text>
</comment>
<reference evidence="19" key="1">
    <citation type="submission" date="2016-07" db="EMBL/GenBank/DDBJ databases">
        <authorList>
            <person name="Florea S."/>
            <person name="Webb J.S."/>
            <person name="Jaromczyk J."/>
            <person name="Schardl C.L."/>
        </authorList>
    </citation>
    <scope>NUCLEOTIDE SEQUENCE [LARGE SCALE GENOMIC DNA]</scope>
    <source>
        <strain evidence="19">KCTC 42131</strain>
    </source>
</reference>